<reference evidence="2 3" key="1">
    <citation type="journal article" date="2023" name="Plants (Basel)">
        <title>Bridging the Gap: Combining Genomics and Transcriptomics Approaches to Understand Stylosanthes scabra, an Orphan Legume from the Brazilian Caatinga.</title>
        <authorList>
            <person name="Ferreira-Neto J.R.C."/>
            <person name="da Silva M.D."/>
            <person name="Binneck E."/>
            <person name="de Melo N.F."/>
            <person name="da Silva R.H."/>
            <person name="de Melo A.L.T.M."/>
            <person name="Pandolfi V."/>
            <person name="Bustamante F.O."/>
            <person name="Brasileiro-Vidal A.C."/>
            <person name="Benko-Iseppon A.M."/>
        </authorList>
    </citation>
    <scope>NUCLEOTIDE SEQUENCE [LARGE SCALE GENOMIC DNA]</scope>
    <source>
        <tissue evidence="2">Leaves</tissue>
    </source>
</reference>
<gene>
    <name evidence="2" type="ORF">PIB30_090354</name>
</gene>
<dbReference type="EMBL" id="JASCZI010062155">
    <property type="protein sequence ID" value="MED6140151.1"/>
    <property type="molecule type" value="Genomic_DNA"/>
</dbReference>
<name>A0ABU6SUN1_9FABA</name>
<evidence type="ECO:0000313" key="2">
    <source>
        <dbReference type="EMBL" id="MED6140151.1"/>
    </source>
</evidence>
<keyword evidence="3" id="KW-1185">Reference proteome</keyword>
<comment type="caution">
    <text evidence="2">The sequence shown here is derived from an EMBL/GenBank/DDBJ whole genome shotgun (WGS) entry which is preliminary data.</text>
</comment>
<dbReference type="Proteomes" id="UP001341840">
    <property type="component" value="Unassembled WGS sequence"/>
</dbReference>
<proteinExistence type="predicted"/>
<evidence type="ECO:0000259" key="1">
    <source>
        <dbReference type="Pfam" id="PF10536"/>
    </source>
</evidence>
<sequence>MRSDLASVDCLENNGNRASIYNCIIGLPPGPAYPRPRPLLAGARRRLVHDLSGIVRYHARSRLNGLGQSSLDHHSRRMLDLRNELDRVGFSDFIWTSYILPTWRDIEPDWVTEDGEIETWRASVPIVLFMFFRYHHVDRVKRQFGSEQAIPLDPVNLDGFFDASARGEDKWWPTELQYWYNFWNNRRARGYQIQIVYTPYTSMPTKEYID</sequence>
<protein>
    <recommendedName>
        <fullName evidence="1">Aminotransferase-like plant mobile domain-containing protein</fullName>
    </recommendedName>
</protein>
<dbReference type="Pfam" id="PF10536">
    <property type="entry name" value="PMD"/>
    <property type="match status" value="1"/>
</dbReference>
<evidence type="ECO:0000313" key="3">
    <source>
        <dbReference type="Proteomes" id="UP001341840"/>
    </source>
</evidence>
<feature type="domain" description="Aminotransferase-like plant mobile" evidence="1">
    <location>
        <begin position="72"/>
        <end position="190"/>
    </location>
</feature>
<accession>A0ABU6SUN1</accession>
<dbReference type="InterPro" id="IPR019557">
    <property type="entry name" value="AminoTfrase-like_pln_mobile"/>
</dbReference>
<organism evidence="2 3">
    <name type="scientific">Stylosanthes scabra</name>
    <dbReference type="NCBI Taxonomy" id="79078"/>
    <lineage>
        <taxon>Eukaryota</taxon>
        <taxon>Viridiplantae</taxon>
        <taxon>Streptophyta</taxon>
        <taxon>Embryophyta</taxon>
        <taxon>Tracheophyta</taxon>
        <taxon>Spermatophyta</taxon>
        <taxon>Magnoliopsida</taxon>
        <taxon>eudicotyledons</taxon>
        <taxon>Gunneridae</taxon>
        <taxon>Pentapetalae</taxon>
        <taxon>rosids</taxon>
        <taxon>fabids</taxon>
        <taxon>Fabales</taxon>
        <taxon>Fabaceae</taxon>
        <taxon>Papilionoideae</taxon>
        <taxon>50 kb inversion clade</taxon>
        <taxon>dalbergioids sensu lato</taxon>
        <taxon>Dalbergieae</taxon>
        <taxon>Pterocarpus clade</taxon>
        <taxon>Stylosanthes</taxon>
    </lineage>
</organism>